<dbReference type="STRING" id="1457154.CAPSK01_002148"/>
<name>A0A084Y0Q1_9PROT</name>
<feature type="domain" description="VOC" evidence="1">
    <location>
        <begin position="1"/>
        <end position="121"/>
    </location>
</feature>
<dbReference type="InterPro" id="IPR004360">
    <property type="entry name" value="Glyas_Fos-R_dOase_dom"/>
</dbReference>
<dbReference type="GO" id="GO:0016829">
    <property type="term" value="F:lyase activity"/>
    <property type="evidence" value="ECO:0007669"/>
    <property type="project" value="UniProtKB-KW"/>
</dbReference>
<dbReference type="InterPro" id="IPR037523">
    <property type="entry name" value="VOC_core"/>
</dbReference>
<keyword evidence="2" id="KW-0456">Lyase</keyword>
<dbReference type="Gene3D" id="3.10.180.10">
    <property type="entry name" value="2,3-Dihydroxybiphenyl 1,2-Dioxygenase, domain 1"/>
    <property type="match status" value="1"/>
</dbReference>
<dbReference type="Pfam" id="PF00903">
    <property type="entry name" value="Glyoxalase"/>
    <property type="match status" value="1"/>
</dbReference>
<protein>
    <submittedName>
        <fullName evidence="2">Putative lactoylglutathione lyase</fullName>
    </submittedName>
</protein>
<comment type="caution">
    <text evidence="2">The sequence shown here is derived from an EMBL/GenBank/DDBJ whole genome shotgun (WGS) entry which is preliminary data.</text>
</comment>
<dbReference type="PROSITE" id="PS51819">
    <property type="entry name" value="VOC"/>
    <property type="match status" value="1"/>
</dbReference>
<sequence>MIGYVTLGTNDLPRAAAFYDELLTEVGAKRLWEFPRGIAWGVAPNKPSLCVMTPFDGNPATVGNGVMVALVVDSREKVDRVYAKALELGGKDEGPAGPRGEGFYAGYFRDLDGNKLDVFCHG</sequence>
<proteinExistence type="predicted"/>
<dbReference type="InterPro" id="IPR029068">
    <property type="entry name" value="Glyas_Bleomycin-R_OHBP_Dase"/>
</dbReference>
<dbReference type="PANTHER" id="PTHR35006">
    <property type="entry name" value="GLYOXALASE FAMILY PROTEIN (AFU_ORTHOLOGUE AFUA_5G14830)"/>
    <property type="match status" value="1"/>
</dbReference>
<organism evidence="2 3">
    <name type="scientific">Candidatus Accumulibacter vicinus</name>
    <dbReference type="NCBI Taxonomy" id="2954382"/>
    <lineage>
        <taxon>Bacteria</taxon>
        <taxon>Pseudomonadati</taxon>
        <taxon>Pseudomonadota</taxon>
        <taxon>Betaproteobacteria</taxon>
        <taxon>Candidatus Accumulibacter</taxon>
    </lineage>
</organism>
<evidence type="ECO:0000313" key="2">
    <source>
        <dbReference type="EMBL" id="KFB68295.1"/>
    </source>
</evidence>
<reference evidence="2 3" key="1">
    <citation type="submission" date="2014-07" db="EMBL/GenBank/DDBJ databases">
        <title>Expanding our view of genomic diversity in Candidatus Accumulibacter clades.</title>
        <authorList>
            <person name="Skennerton C.T."/>
            <person name="Barr J.J."/>
            <person name="Slater F.R."/>
            <person name="Bond P.L."/>
            <person name="Tyson G.W."/>
        </authorList>
    </citation>
    <scope>NUCLEOTIDE SEQUENCE [LARGE SCALE GENOMIC DNA]</scope>
    <source>
        <strain evidence="3">SK-01</strain>
    </source>
</reference>
<dbReference type="RefSeq" id="WP_034925771.1">
    <property type="nucleotide sequence ID" value="NZ_JDSS02000021.1"/>
</dbReference>
<dbReference type="AlphaFoldDB" id="A0A084Y0Q1"/>
<dbReference type="SUPFAM" id="SSF54593">
    <property type="entry name" value="Glyoxalase/Bleomycin resistance protein/Dihydroxybiphenyl dioxygenase"/>
    <property type="match status" value="1"/>
</dbReference>
<dbReference type="PANTHER" id="PTHR35006:SF1">
    <property type="entry name" value="BLL2941 PROTEIN"/>
    <property type="match status" value="1"/>
</dbReference>
<dbReference type="Proteomes" id="UP000019812">
    <property type="component" value="Unassembled WGS sequence"/>
</dbReference>
<dbReference type="CDD" id="cd07262">
    <property type="entry name" value="VOC_like"/>
    <property type="match status" value="1"/>
</dbReference>
<evidence type="ECO:0000259" key="1">
    <source>
        <dbReference type="PROSITE" id="PS51819"/>
    </source>
</evidence>
<dbReference type="EMBL" id="JDSS02000021">
    <property type="protein sequence ID" value="KFB68295.1"/>
    <property type="molecule type" value="Genomic_DNA"/>
</dbReference>
<evidence type="ECO:0000313" key="3">
    <source>
        <dbReference type="Proteomes" id="UP000019812"/>
    </source>
</evidence>
<accession>A0A084Y0Q1</accession>
<gene>
    <name evidence="2" type="ORF">CAPSK01_002148</name>
</gene>